<protein>
    <recommendedName>
        <fullName evidence="2">Adenylosuccinate lyase C-terminal domain-containing protein</fullName>
    </recommendedName>
</protein>
<dbReference type="InterPro" id="IPR019468">
    <property type="entry name" value="AdenyloSucc_lyase_C"/>
</dbReference>
<dbReference type="PANTHER" id="PTHR43172">
    <property type="entry name" value="ADENYLOSUCCINATE LYASE"/>
    <property type="match status" value="1"/>
</dbReference>
<evidence type="ECO:0000259" key="2">
    <source>
        <dbReference type="SMART" id="SM00998"/>
    </source>
</evidence>
<dbReference type="SMART" id="SM00998">
    <property type="entry name" value="ADSL_C"/>
    <property type="match status" value="1"/>
</dbReference>
<accession>A0A3R8LLI4</accession>
<comment type="similarity">
    <text evidence="1">Belongs to the class-II fumarase/aspartase family.</text>
</comment>
<gene>
    <name evidence="3" type="ORF">EHV23_10220</name>
</gene>
<organism evidence="3 4">
    <name type="scientific">Lautropia dentalis</name>
    <dbReference type="NCBI Taxonomy" id="2490857"/>
    <lineage>
        <taxon>Bacteria</taxon>
        <taxon>Pseudomonadati</taxon>
        <taxon>Pseudomonadota</taxon>
        <taxon>Betaproteobacteria</taxon>
        <taxon>Burkholderiales</taxon>
        <taxon>Burkholderiaceae</taxon>
        <taxon>Lautropia</taxon>
    </lineage>
</organism>
<comment type="caution">
    <text evidence="3">The sequence shown here is derived from an EMBL/GenBank/DDBJ whole genome shotgun (WGS) entry which is preliminary data.</text>
</comment>
<evidence type="ECO:0000313" key="3">
    <source>
        <dbReference type="EMBL" id="RRN43783.1"/>
    </source>
</evidence>
<name>A0A3R8LLI4_9BURK</name>
<dbReference type="InterPro" id="IPR000362">
    <property type="entry name" value="Fumarate_lyase_fam"/>
</dbReference>
<dbReference type="GO" id="GO:0016829">
    <property type="term" value="F:lyase activity"/>
    <property type="evidence" value="ECO:0007669"/>
    <property type="project" value="UniProtKB-ARBA"/>
</dbReference>
<dbReference type="SUPFAM" id="SSF48557">
    <property type="entry name" value="L-aspartase-like"/>
    <property type="match status" value="1"/>
</dbReference>
<sequence length="532" mass="56945">MAGCMRNGQIHGTGLGRSQHCRCLRFAVGGSNGILHGFIPKSAPAKGKPEWVPGSQIPVRPVLSCLPAMFERIFAPASIDSLFSDAALLAAMARFENGLAHAQASVGLIPDEAARAIGVACHELGDPAASDAPVHDIGGGRFDPSRLYPAARVAGTLAIPFLKALSELIDSRTPDATRHLHHGASHQDLMDSVLAMQCKEAGRRLQDMLERVGTALVQLIEDHQETMLASRHRLQPDAPIWLAWKLAGWLDPLQRSRRHLRAALLDASVLQFGGPDGTLSSLGTQTERSLSVAQRLADALGLMLPPASWHVSRDRFVRLGTELALLCGVLGKIGQDIALMAQAEIGEVREMPDGRPGPDSVLYQPQTPVTAQLMMEAAQRAPGLAAVLLGAMDVQHEGGLSQWQSGWHTMQQLFGAAASSLAAAEELLGSLQFDGARMQANMARQHEQSLPATLVQALTPRLGREAAQALIAELHETARENGWSLRQALGRDARISSVMNLGDLERLFDPAGNPGASGLMVSHIVEAWRSGR</sequence>
<feature type="domain" description="Adenylosuccinate lyase C-terminal" evidence="2">
    <location>
        <begin position="450"/>
        <end position="525"/>
    </location>
</feature>
<dbReference type="InterPro" id="IPR024083">
    <property type="entry name" value="Fumarase/histidase_N"/>
</dbReference>
<dbReference type="Gene3D" id="1.20.200.10">
    <property type="entry name" value="Fumarase/aspartase (Central domain)"/>
    <property type="match status" value="1"/>
</dbReference>
<dbReference type="Gene3D" id="1.10.40.30">
    <property type="entry name" value="Fumarase/aspartase (C-terminal domain)"/>
    <property type="match status" value="1"/>
</dbReference>
<dbReference type="PRINTS" id="PR00149">
    <property type="entry name" value="FUMRATELYASE"/>
</dbReference>
<dbReference type="Proteomes" id="UP000270261">
    <property type="component" value="Unassembled WGS sequence"/>
</dbReference>
<dbReference type="InterPro" id="IPR008948">
    <property type="entry name" value="L-Aspartase-like"/>
</dbReference>
<keyword evidence="4" id="KW-1185">Reference proteome</keyword>
<evidence type="ECO:0000313" key="4">
    <source>
        <dbReference type="Proteomes" id="UP000270261"/>
    </source>
</evidence>
<dbReference type="InterPro" id="IPR022761">
    <property type="entry name" value="Fumarate_lyase_N"/>
</dbReference>
<dbReference type="PANTHER" id="PTHR43172:SF2">
    <property type="entry name" value="ADENYLOSUCCINATE LYASE C-TERMINAL DOMAIN-CONTAINING PROTEIN"/>
    <property type="match status" value="1"/>
</dbReference>
<dbReference type="EMBL" id="RRUE01000002">
    <property type="protein sequence ID" value="RRN43783.1"/>
    <property type="molecule type" value="Genomic_DNA"/>
</dbReference>
<dbReference type="Pfam" id="PF00206">
    <property type="entry name" value="Lyase_1"/>
    <property type="match status" value="1"/>
</dbReference>
<dbReference type="AlphaFoldDB" id="A0A3R8LLI4"/>
<evidence type="ECO:0000256" key="1">
    <source>
        <dbReference type="ARBA" id="ARBA00034772"/>
    </source>
</evidence>
<dbReference type="Gene3D" id="1.10.275.10">
    <property type="entry name" value="Fumarase/aspartase (N-terminal domain)"/>
    <property type="match status" value="1"/>
</dbReference>
<proteinExistence type="inferred from homology"/>
<reference evidence="3 4" key="1">
    <citation type="submission" date="2018-11" db="EMBL/GenBank/DDBJ databases">
        <title>Genome sequencing of Lautropia sp. KCOM 2505 (= ChDC F240).</title>
        <authorList>
            <person name="Kook J.-K."/>
            <person name="Park S.-N."/>
            <person name="Lim Y.K."/>
        </authorList>
    </citation>
    <scope>NUCLEOTIDE SEQUENCE [LARGE SCALE GENOMIC DNA]</scope>
    <source>
        <strain evidence="3 4">KCOM 2505</strain>
    </source>
</reference>